<name>A0A379QHT7_SALER</name>
<dbReference type="GO" id="GO:0043709">
    <property type="term" value="P:cell adhesion involved in single-species biofilm formation"/>
    <property type="evidence" value="ECO:0007669"/>
    <property type="project" value="TreeGrafter"/>
</dbReference>
<evidence type="ECO:0000259" key="2">
    <source>
        <dbReference type="Pfam" id="PF00419"/>
    </source>
</evidence>
<dbReference type="Gene3D" id="2.60.40.1090">
    <property type="entry name" value="Fimbrial-type adhesion domain"/>
    <property type="match status" value="1"/>
</dbReference>
<organism evidence="3 4">
    <name type="scientific">Salmonella enterica</name>
    <name type="common">Salmonella choleraesuis</name>
    <dbReference type="NCBI Taxonomy" id="28901"/>
    <lineage>
        <taxon>Bacteria</taxon>
        <taxon>Pseudomonadati</taxon>
        <taxon>Pseudomonadota</taxon>
        <taxon>Gammaproteobacteria</taxon>
        <taxon>Enterobacterales</taxon>
        <taxon>Enterobacteriaceae</taxon>
        <taxon>Salmonella</taxon>
    </lineage>
</organism>
<dbReference type="GO" id="GO:0009289">
    <property type="term" value="C:pilus"/>
    <property type="evidence" value="ECO:0007669"/>
    <property type="project" value="InterPro"/>
</dbReference>
<dbReference type="InterPro" id="IPR005430">
    <property type="entry name" value="P_pili_tip_PapF"/>
</dbReference>
<dbReference type="NCBIfam" id="NF011815">
    <property type="entry name" value="PRK15287.1"/>
    <property type="match status" value="1"/>
</dbReference>
<dbReference type="Proteomes" id="UP000254597">
    <property type="component" value="Unassembled WGS sequence"/>
</dbReference>
<accession>A0A379QHT7</accession>
<dbReference type="PRINTS" id="PR01613">
    <property type="entry name" value="FIMBRIALPAPF"/>
</dbReference>
<dbReference type="AlphaFoldDB" id="A0A379QHT7"/>
<feature type="signal peptide" evidence="1">
    <location>
        <begin position="1"/>
        <end position="18"/>
    </location>
</feature>
<reference evidence="3 4" key="1">
    <citation type="submission" date="2018-06" db="EMBL/GenBank/DDBJ databases">
        <authorList>
            <consortium name="Pathogen Informatics"/>
            <person name="Doyle S."/>
        </authorList>
    </citation>
    <scope>NUCLEOTIDE SEQUENCE [LARGE SCALE GENOMIC DNA]</scope>
    <source>
        <strain evidence="3 4">NCTC10252</strain>
    </source>
</reference>
<dbReference type="EMBL" id="UGWP01000004">
    <property type="protein sequence ID" value="SUF55570.1"/>
    <property type="molecule type" value="Genomic_DNA"/>
</dbReference>
<protein>
    <submittedName>
        <fullName evidence="3">Fimbrial protein SteE</fullName>
    </submittedName>
</protein>
<dbReference type="InterPro" id="IPR036937">
    <property type="entry name" value="Adhesion_dom_fimbrial_sf"/>
</dbReference>
<evidence type="ECO:0000313" key="3">
    <source>
        <dbReference type="EMBL" id="SUF55570.1"/>
    </source>
</evidence>
<keyword evidence="1" id="KW-0732">Signal</keyword>
<proteinExistence type="predicted"/>
<feature type="chain" id="PRO_5016722552" evidence="1">
    <location>
        <begin position="19"/>
        <end position="158"/>
    </location>
</feature>
<evidence type="ECO:0000313" key="4">
    <source>
        <dbReference type="Proteomes" id="UP000254597"/>
    </source>
</evidence>
<dbReference type="PANTHER" id="PTHR33420:SF33">
    <property type="entry name" value="MINOR FIMBRIAL SUBUNIT"/>
    <property type="match status" value="1"/>
</dbReference>
<gene>
    <name evidence="3" type="primary">prsF</name>
    <name evidence="3" type="ORF">NCTC10252_00762</name>
</gene>
<dbReference type="Pfam" id="PF00419">
    <property type="entry name" value="Fimbrial"/>
    <property type="match status" value="1"/>
</dbReference>
<dbReference type="InterPro" id="IPR050263">
    <property type="entry name" value="Bact_Fimbrial_Adh_Pro"/>
</dbReference>
<evidence type="ECO:0000256" key="1">
    <source>
        <dbReference type="SAM" id="SignalP"/>
    </source>
</evidence>
<dbReference type="InterPro" id="IPR008966">
    <property type="entry name" value="Adhesion_dom_sf"/>
</dbReference>
<dbReference type="PANTHER" id="PTHR33420">
    <property type="entry name" value="FIMBRIAL SUBUNIT ELFA-RELATED"/>
    <property type="match status" value="1"/>
</dbReference>
<feature type="domain" description="Fimbrial-type adhesion" evidence="2">
    <location>
        <begin position="23"/>
        <end position="158"/>
    </location>
</feature>
<dbReference type="SUPFAM" id="SSF49401">
    <property type="entry name" value="Bacterial adhesins"/>
    <property type="match status" value="1"/>
</dbReference>
<sequence length="158" mass="16829">MKKIALIVALSGCFVAQAADNLKFHGTLISPPDCTISNGNTIDVEFGDVLINKIDGTRYIRDVPYEITCDSTRRDESMAMTLTLSGAATSFNNAAITTTVPGLGIELQQNGEPFTLGSTITVNEQSIPTLKAVPVKQSGAALREGEFDATATLQVDYQ</sequence>
<dbReference type="InterPro" id="IPR000259">
    <property type="entry name" value="Adhesion_dom_fimbrial"/>
</dbReference>